<protein>
    <submittedName>
        <fullName evidence="7">Uncharacterized protein</fullName>
    </submittedName>
</protein>
<dbReference type="Pfam" id="PF04117">
    <property type="entry name" value="Mpv17_PMP22"/>
    <property type="match status" value="1"/>
</dbReference>
<comment type="subcellular location">
    <subcellularLocation>
        <location evidence="1">Membrane</location>
        <topology evidence="1">Multi-pass membrane protein</topology>
    </subcellularLocation>
</comment>
<dbReference type="GO" id="GO:0005739">
    <property type="term" value="C:mitochondrion"/>
    <property type="evidence" value="ECO:0007669"/>
    <property type="project" value="TreeGrafter"/>
</dbReference>
<evidence type="ECO:0000256" key="6">
    <source>
        <dbReference type="RuleBase" id="RU363053"/>
    </source>
</evidence>
<keyword evidence="4" id="KW-1133">Transmembrane helix</keyword>
<reference evidence="7 8" key="1">
    <citation type="journal article" date="2018" name="BMC Genomics">
        <title>Genomic evidence for intraspecific hybridization in a clonal and extremely halotolerant yeast.</title>
        <authorList>
            <person name="Gostincar C."/>
            <person name="Stajich J.E."/>
            <person name="Zupancic J."/>
            <person name="Zalar P."/>
            <person name="Gunde-Cimerman N."/>
        </authorList>
    </citation>
    <scope>NUCLEOTIDE SEQUENCE [LARGE SCALE GENOMIC DNA]</scope>
    <source>
        <strain evidence="7 8">EXF-171</strain>
    </source>
</reference>
<comment type="caution">
    <text evidence="7">The sequence shown here is derived from an EMBL/GenBank/DDBJ whole genome shotgun (WGS) entry which is preliminary data.</text>
</comment>
<dbReference type="VEuPathDB" id="FungiDB:BTJ68_15484"/>
<keyword evidence="5" id="KW-0472">Membrane</keyword>
<dbReference type="GO" id="GO:0016020">
    <property type="term" value="C:membrane"/>
    <property type="evidence" value="ECO:0007669"/>
    <property type="project" value="UniProtKB-SubCell"/>
</dbReference>
<dbReference type="PANTHER" id="PTHR11266:SF17">
    <property type="entry name" value="PROTEIN MPV17"/>
    <property type="match status" value="1"/>
</dbReference>
<name>A0A3M7E0G3_HORWE</name>
<keyword evidence="3" id="KW-0812">Transmembrane</keyword>
<accession>A0A3M7E0G3</accession>
<sequence>MASMFRAYVSGPLILPSQPNQPPIHHPSSATDRHAPIYSYQSALQRRPMLTQSITTAVLFATGDTMAQQGVEKKGLANHELGRTTRMAVYGGCIFGPAATKWFGFLQRKIQLPGRPNLEILARVAADQVIFASCNLTVFLTSMAVMAGEDPREKLRSTYFNALSKNWLVWPAVQATNFKFVPLEHRVLVVNMVSLGWNCYLSYLNSMPSGAHVLNPTYPPDV</sequence>
<dbReference type="AlphaFoldDB" id="A0A3M7E0G3"/>
<comment type="similarity">
    <text evidence="2 6">Belongs to the peroxisomal membrane protein PXMP2/4 family.</text>
</comment>
<evidence type="ECO:0000256" key="2">
    <source>
        <dbReference type="ARBA" id="ARBA00006824"/>
    </source>
</evidence>
<evidence type="ECO:0000313" key="7">
    <source>
        <dbReference type="EMBL" id="RMY70169.1"/>
    </source>
</evidence>
<dbReference type="PANTHER" id="PTHR11266">
    <property type="entry name" value="PEROXISOMAL MEMBRANE PROTEIN 2, PXMP2 MPV17"/>
    <property type="match status" value="1"/>
</dbReference>
<dbReference type="Proteomes" id="UP000281468">
    <property type="component" value="Unassembled WGS sequence"/>
</dbReference>
<dbReference type="InterPro" id="IPR007248">
    <property type="entry name" value="Mpv17_PMP22"/>
</dbReference>
<evidence type="ECO:0000256" key="5">
    <source>
        <dbReference type="ARBA" id="ARBA00023136"/>
    </source>
</evidence>
<evidence type="ECO:0000313" key="8">
    <source>
        <dbReference type="Proteomes" id="UP000281468"/>
    </source>
</evidence>
<evidence type="ECO:0000256" key="1">
    <source>
        <dbReference type="ARBA" id="ARBA00004141"/>
    </source>
</evidence>
<organism evidence="7 8">
    <name type="scientific">Hortaea werneckii</name>
    <name type="common">Black yeast</name>
    <name type="synonym">Cladosporium werneckii</name>
    <dbReference type="NCBI Taxonomy" id="91943"/>
    <lineage>
        <taxon>Eukaryota</taxon>
        <taxon>Fungi</taxon>
        <taxon>Dikarya</taxon>
        <taxon>Ascomycota</taxon>
        <taxon>Pezizomycotina</taxon>
        <taxon>Dothideomycetes</taxon>
        <taxon>Dothideomycetidae</taxon>
        <taxon>Mycosphaerellales</taxon>
        <taxon>Teratosphaeriaceae</taxon>
        <taxon>Hortaea</taxon>
    </lineage>
</organism>
<evidence type="ECO:0000256" key="3">
    <source>
        <dbReference type="ARBA" id="ARBA00022692"/>
    </source>
</evidence>
<proteinExistence type="inferred from homology"/>
<gene>
    <name evidence="7" type="ORF">D0862_14781</name>
</gene>
<dbReference type="EMBL" id="QWIQ01001100">
    <property type="protein sequence ID" value="RMY70169.1"/>
    <property type="molecule type" value="Genomic_DNA"/>
</dbReference>
<evidence type="ECO:0000256" key="4">
    <source>
        <dbReference type="ARBA" id="ARBA00022989"/>
    </source>
</evidence>